<dbReference type="InterPro" id="IPR057644">
    <property type="entry name" value="Beta-prop_WDR75_2nd"/>
</dbReference>
<keyword evidence="4 8" id="KW-0853">WD repeat</keyword>
<dbReference type="Pfam" id="PF23869">
    <property type="entry name" value="Beta-prop_WDR75_1st"/>
    <property type="match status" value="1"/>
</dbReference>
<dbReference type="Pfam" id="PF23769">
    <property type="entry name" value="Beta-prop_WDR75_2nd"/>
    <property type="match status" value="1"/>
</dbReference>
<reference evidence="11 12" key="1">
    <citation type="submission" date="2019-12" db="EMBL/GenBank/DDBJ databases">
        <authorList>
            <person name="Floudas D."/>
            <person name="Bentzer J."/>
            <person name="Ahren D."/>
            <person name="Johansson T."/>
            <person name="Persson P."/>
            <person name="Tunlid A."/>
        </authorList>
    </citation>
    <scope>NUCLEOTIDE SEQUENCE [LARGE SCALE GENOMIC DNA]</scope>
    <source>
        <strain evidence="11 12">CBS 102.39</strain>
    </source>
</reference>
<feature type="compositionally biased region" description="Polar residues" evidence="9">
    <location>
        <begin position="1"/>
        <end position="14"/>
    </location>
</feature>
<dbReference type="Proteomes" id="UP000521872">
    <property type="component" value="Unassembled WGS sequence"/>
</dbReference>
<evidence type="ECO:0000313" key="12">
    <source>
        <dbReference type="Proteomes" id="UP000521872"/>
    </source>
</evidence>
<dbReference type="GO" id="GO:0006364">
    <property type="term" value="P:rRNA processing"/>
    <property type="evidence" value="ECO:0007669"/>
    <property type="project" value="UniProtKB-KW"/>
</dbReference>
<dbReference type="GO" id="GO:0003723">
    <property type="term" value="F:RNA binding"/>
    <property type="evidence" value="ECO:0007669"/>
    <property type="project" value="InterPro"/>
</dbReference>
<dbReference type="SMART" id="SM00320">
    <property type="entry name" value="WD40"/>
    <property type="match status" value="6"/>
</dbReference>
<keyword evidence="5" id="KW-0677">Repeat</keyword>
<dbReference type="PROSITE" id="PS50294">
    <property type="entry name" value="WD_REPEATS_REGION"/>
    <property type="match status" value="1"/>
</dbReference>
<feature type="compositionally biased region" description="Low complexity" evidence="9">
    <location>
        <begin position="925"/>
        <end position="943"/>
    </location>
</feature>
<gene>
    <name evidence="11" type="ORF">D9613_002244</name>
</gene>
<dbReference type="InterPro" id="IPR036322">
    <property type="entry name" value="WD40_repeat_dom_sf"/>
</dbReference>
<evidence type="ECO:0000313" key="11">
    <source>
        <dbReference type="EMBL" id="KAF4623807.1"/>
    </source>
</evidence>
<feature type="compositionally biased region" description="Polar residues" evidence="9">
    <location>
        <begin position="42"/>
        <end position="51"/>
    </location>
</feature>
<comment type="subcellular location">
    <subcellularLocation>
        <location evidence="1">Nucleus</location>
        <location evidence="1">Nucleolus</location>
    </subcellularLocation>
</comment>
<dbReference type="Gene3D" id="2.130.10.10">
    <property type="entry name" value="YVTN repeat-like/Quinoprotein amine dehydrogenase"/>
    <property type="match status" value="3"/>
</dbReference>
<keyword evidence="6" id="KW-0804">Transcription</keyword>
<keyword evidence="2" id="KW-0690">Ribosome biogenesis</keyword>
<dbReference type="GO" id="GO:2000234">
    <property type="term" value="P:positive regulation of rRNA processing"/>
    <property type="evidence" value="ECO:0007669"/>
    <property type="project" value="TreeGrafter"/>
</dbReference>
<dbReference type="AlphaFoldDB" id="A0A8H4R5S0"/>
<dbReference type="InterPro" id="IPR015943">
    <property type="entry name" value="WD40/YVTN_repeat-like_dom_sf"/>
</dbReference>
<evidence type="ECO:0000256" key="8">
    <source>
        <dbReference type="PROSITE-ProRule" id="PRU00221"/>
    </source>
</evidence>
<proteinExistence type="predicted"/>
<dbReference type="PROSITE" id="PS50082">
    <property type="entry name" value="WD_REPEATS_2"/>
    <property type="match status" value="2"/>
</dbReference>
<organism evidence="11 12">
    <name type="scientific">Agrocybe pediades</name>
    <dbReference type="NCBI Taxonomy" id="84607"/>
    <lineage>
        <taxon>Eukaryota</taxon>
        <taxon>Fungi</taxon>
        <taxon>Dikarya</taxon>
        <taxon>Basidiomycota</taxon>
        <taxon>Agaricomycotina</taxon>
        <taxon>Agaricomycetes</taxon>
        <taxon>Agaricomycetidae</taxon>
        <taxon>Agaricales</taxon>
        <taxon>Agaricineae</taxon>
        <taxon>Strophariaceae</taxon>
        <taxon>Agrocybe</taxon>
    </lineage>
</organism>
<dbReference type="EMBL" id="JAACJL010000001">
    <property type="protein sequence ID" value="KAF4623807.1"/>
    <property type="molecule type" value="Genomic_DNA"/>
</dbReference>
<evidence type="ECO:0000256" key="3">
    <source>
        <dbReference type="ARBA" id="ARBA00022552"/>
    </source>
</evidence>
<dbReference type="InterPro" id="IPR053826">
    <property type="entry name" value="WDR75"/>
</dbReference>
<keyword evidence="7" id="KW-0539">Nucleus</keyword>
<feature type="repeat" description="WD" evidence="8">
    <location>
        <begin position="109"/>
        <end position="151"/>
    </location>
</feature>
<dbReference type="SUPFAM" id="SSF50978">
    <property type="entry name" value="WD40 repeat-like"/>
    <property type="match status" value="2"/>
</dbReference>
<feature type="region of interest" description="Disordered" evidence="9">
    <location>
        <begin position="886"/>
        <end position="953"/>
    </location>
</feature>
<dbReference type="PANTHER" id="PTHR44215">
    <property type="entry name" value="WD REPEAT-CONTAINING PROTEIN 75"/>
    <property type="match status" value="1"/>
</dbReference>
<dbReference type="InterPro" id="IPR001680">
    <property type="entry name" value="WD40_rpt"/>
</dbReference>
<dbReference type="GO" id="GO:0032040">
    <property type="term" value="C:small-subunit processome"/>
    <property type="evidence" value="ECO:0007669"/>
    <property type="project" value="InterPro"/>
</dbReference>
<sequence length="953" mass="104511">MAASLPNSSNSTDVQALKDSKKAKGKAKENRSKPSTIPPQGEQWQEQSWNDDTPWDWASLTDPSSSRIPPLFTKDGSYFFSLVGSNIKIYSTATGQVVSTLTTPPSTSSKSHNDVLTAVVLNPHNVFQLITASLDGRLMIWDFINATLLQTINVGQPIHFMCAHAQFKGSVFVAASRQKKKAMVSDNNAVVLQISLKPSDHTSQHPDITPVGKTRFPSGLAVSPNGAWLVATAAHTVYVAKTAALSAGFTKYVSPERLNCLAFHTSEEYFATGDDKGIIRLWYCLNDNLAVGVRNVEKRTQTRSFHWHAHAVSSIAFTSNGAYILSGGEESVLVIWQLQTGKKEFIPRLGAPISTISIYRSRNGEEEYLAGLADASYTFVSSSTLKVTKSFSRIKIDPTISQDITPLSKLNVAPLGVQPLTSTLILPSSHPSSLQLYSLPSSSLISELEVSPSNRVSRRDDKPIIPSTVERVVISDSGRWMATVDTREGDIGFHSEVYLKIWSWDQRQGNWSLNTRIDRPHGTSTVTDIGFSPSLRGSKNVHLLTTGKDGRIKLWALSDQGTSTKDSVDVWVQRATLTFRSEIPVSITWSPDASLFAVSVGSQVALYDTLSRSLRLTLTSSECQKIQSAHFVGTDGRYLLAVSPKSLAMWDIIRGSILWQSSPAFDVERVIPHPHESTFAAFHTPISTEEECRTKISIFNVTSSTPISVKSVPFGLRNVIWASFQRATGYSLVGVTHSWRVVTIGDSRPNFKEEGSSSRVIGTDIQPHRRTLFQDMFGATAFSNTPVETAQFEPVSRSKDVGLELFAEPAYATPSIDILFDSLVKPFLETRPIEQNIKPDNPDEWIEEDVDMEGEVLVSSEPGLRAPNVGEMDTFIKLFRASCMTDPSPPPPKVSVQQSNNQVKKASAPLAKVLPESPLSRKIGTRSTSLRSSTATPTQSSPTLVNGKKRKLV</sequence>
<evidence type="ECO:0000256" key="5">
    <source>
        <dbReference type="ARBA" id="ARBA00022737"/>
    </source>
</evidence>
<name>A0A8H4R5S0_9AGAR</name>
<feature type="compositionally biased region" description="Basic and acidic residues" evidence="9">
    <location>
        <begin position="16"/>
        <end position="32"/>
    </location>
</feature>
<evidence type="ECO:0000256" key="1">
    <source>
        <dbReference type="ARBA" id="ARBA00004604"/>
    </source>
</evidence>
<keyword evidence="12" id="KW-1185">Reference proteome</keyword>
<evidence type="ECO:0000256" key="6">
    <source>
        <dbReference type="ARBA" id="ARBA00023163"/>
    </source>
</evidence>
<evidence type="ECO:0000256" key="9">
    <source>
        <dbReference type="SAM" id="MobiDB-lite"/>
    </source>
</evidence>
<feature type="region of interest" description="Disordered" evidence="9">
    <location>
        <begin position="1"/>
        <end position="56"/>
    </location>
</feature>
<accession>A0A8H4R5S0</accession>
<dbReference type="PANTHER" id="PTHR44215:SF1">
    <property type="entry name" value="WD REPEAT-CONTAINING PROTEIN 75"/>
    <property type="match status" value="1"/>
</dbReference>
<comment type="caution">
    <text evidence="11">The sequence shown here is derived from an EMBL/GenBank/DDBJ whole genome shotgun (WGS) entry which is preliminary data.</text>
</comment>
<keyword evidence="3" id="KW-0698">rRNA processing</keyword>
<evidence type="ECO:0000256" key="2">
    <source>
        <dbReference type="ARBA" id="ARBA00022517"/>
    </source>
</evidence>
<evidence type="ECO:0000256" key="7">
    <source>
        <dbReference type="ARBA" id="ARBA00023242"/>
    </source>
</evidence>
<protein>
    <recommendedName>
        <fullName evidence="10">WD repeat-containing protein 75 second beta-propeller domain-containing protein</fullName>
    </recommendedName>
</protein>
<dbReference type="GO" id="GO:0045943">
    <property type="term" value="P:positive regulation of transcription by RNA polymerase I"/>
    <property type="evidence" value="ECO:0007669"/>
    <property type="project" value="InterPro"/>
</dbReference>
<feature type="repeat" description="WD" evidence="8">
    <location>
        <begin position="305"/>
        <end position="346"/>
    </location>
</feature>
<feature type="domain" description="WD repeat-containing protein 75 second beta-propeller" evidence="10">
    <location>
        <begin position="417"/>
        <end position="709"/>
    </location>
</feature>
<evidence type="ECO:0000259" key="10">
    <source>
        <dbReference type="Pfam" id="PF23769"/>
    </source>
</evidence>
<evidence type="ECO:0000256" key="4">
    <source>
        <dbReference type="ARBA" id="ARBA00022574"/>
    </source>
</evidence>